<dbReference type="PANTHER" id="PTHR43133:SF63">
    <property type="entry name" value="RNA POLYMERASE SIGMA FACTOR FECI-RELATED"/>
    <property type="match status" value="1"/>
</dbReference>
<dbReference type="SUPFAM" id="SSF88946">
    <property type="entry name" value="Sigma2 domain of RNA polymerase sigma factors"/>
    <property type="match status" value="1"/>
</dbReference>
<dbReference type="Pfam" id="PF04542">
    <property type="entry name" value="Sigma70_r2"/>
    <property type="match status" value="1"/>
</dbReference>
<dbReference type="Pfam" id="PF08281">
    <property type="entry name" value="Sigma70_r4_2"/>
    <property type="match status" value="1"/>
</dbReference>
<keyword evidence="4" id="KW-0804">Transcription</keyword>
<gene>
    <name evidence="7" type="ORF">ACIKP9_09860</name>
</gene>
<dbReference type="InterPro" id="IPR039425">
    <property type="entry name" value="RNA_pol_sigma-70-like"/>
</dbReference>
<comment type="caution">
    <text evidence="7">The sequence shown here is derived from an EMBL/GenBank/DDBJ whole genome shotgun (WGS) entry which is preliminary data.</text>
</comment>
<keyword evidence="8" id="KW-1185">Reference proteome</keyword>
<dbReference type="InterPro" id="IPR007627">
    <property type="entry name" value="RNA_pol_sigma70_r2"/>
</dbReference>
<dbReference type="InterPro" id="IPR036388">
    <property type="entry name" value="WH-like_DNA-bd_sf"/>
</dbReference>
<dbReference type="InterPro" id="IPR013325">
    <property type="entry name" value="RNA_pol_sigma_r2"/>
</dbReference>
<comment type="similarity">
    <text evidence="1">Belongs to the sigma-70 factor family. ECF subfamily.</text>
</comment>
<dbReference type="InterPro" id="IPR013324">
    <property type="entry name" value="RNA_pol_sigma_r3/r4-like"/>
</dbReference>
<dbReference type="Gene3D" id="1.10.1740.10">
    <property type="match status" value="1"/>
</dbReference>
<evidence type="ECO:0000313" key="8">
    <source>
        <dbReference type="Proteomes" id="UP001617669"/>
    </source>
</evidence>
<dbReference type="NCBIfam" id="TIGR02937">
    <property type="entry name" value="sigma70-ECF"/>
    <property type="match status" value="1"/>
</dbReference>
<evidence type="ECO:0000259" key="5">
    <source>
        <dbReference type="Pfam" id="PF04542"/>
    </source>
</evidence>
<evidence type="ECO:0000256" key="1">
    <source>
        <dbReference type="ARBA" id="ARBA00010641"/>
    </source>
</evidence>
<accession>A0ABW8GMC7</accession>
<feature type="domain" description="RNA polymerase sigma factor 70 region 4 type 2" evidence="6">
    <location>
        <begin position="107"/>
        <end position="159"/>
    </location>
</feature>
<protein>
    <submittedName>
        <fullName evidence="7">Sigma-70 family RNA polymerase sigma factor</fullName>
    </submittedName>
</protein>
<dbReference type="SUPFAM" id="SSF88659">
    <property type="entry name" value="Sigma3 and sigma4 domains of RNA polymerase sigma factors"/>
    <property type="match status" value="1"/>
</dbReference>
<organism evidence="7 8">
    <name type="scientific">Methylobacillus methanolivorans</name>
    <dbReference type="NCBI Taxonomy" id="1848927"/>
    <lineage>
        <taxon>Bacteria</taxon>
        <taxon>Pseudomonadati</taxon>
        <taxon>Pseudomonadota</taxon>
        <taxon>Betaproteobacteria</taxon>
        <taxon>Nitrosomonadales</taxon>
        <taxon>Methylophilaceae</taxon>
        <taxon>Methylobacillus</taxon>
    </lineage>
</organism>
<dbReference type="Proteomes" id="UP001617669">
    <property type="component" value="Unassembled WGS sequence"/>
</dbReference>
<evidence type="ECO:0000313" key="7">
    <source>
        <dbReference type="EMBL" id="MFJ5446531.1"/>
    </source>
</evidence>
<dbReference type="RefSeq" id="WP_400883361.1">
    <property type="nucleotide sequence ID" value="NZ_JBIWXY010000002.1"/>
</dbReference>
<dbReference type="EMBL" id="JBIWXY010000002">
    <property type="protein sequence ID" value="MFJ5446531.1"/>
    <property type="molecule type" value="Genomic_DNA"/>
</dbReference>
<dbReference type="InterPro" id="IPR013249">
    <property type="entry name" value="RNA_pol_sigma70_r4_t2"/>
</dbReference>
<reference evidence="7 8" key="1">
    <citation type="submission" date="2024-11" db="EMBL/GenBank/DDBJ databases">
        <authorList>
            <person name="Kaparullina E.N."/>
            <person name="Delegan Y.A."/>
            <person name="Doronina N.V."/>
        </authorList>
    </citation>
    <scope>NUCLEOTIDE SEQUENCE [LARGE SCALE GENOMIC DNA]</scope>
    <source>
        <strain evidence="7 8">7sh_L</strain>
    </source>
</reference>
<dbReference type="PANTHER" id="PTHR43133">
    <property type="entry name" value="RNA POLYMERASE ECF-TYPE SIGMA FACTO"/>
    <property type="match status" value="1"/>
</dbReference>
<evidence type="ECO:0000259" key="6">
    <source>
        <dbReference type="Pfam" id="PF08281"/>
    </source>
</evidence>
<dbReference type="CDD" id="cd06171">
    <property type="entry name" value="Sigma70_r4"/>
    <property type="match status" value="1"/>
</dbReference>
<keyword evidence="3" id="KW-0731">Sigma factor</keyword>
<dbReference type="NCBIfam" id="NF007232">
    <property type="entry name" value="PRK09651.1"/>
    <property type="match status" value="1"/>
</dbReference>
<sequence length="168" mass="19161">MTVYDPSLTQLYQHHHGWLYQLLRRKLGDAEYAADLAQDTFMRVLHADSLVEIREPRAYLSTIARGLMADMFRRRALEQAYLDALVALPEPLTISPEQRLLVLETLMEIDRMLDGLGSRTRDIFLLAQLEGLTYPAIGQQLGVSITTVKKHMVRAMTHCLILLDDAPE</sequence>
<name>A0ABW8GMC7_9PROT</name>
<proteinExistence type="inferred from homology"/>
<keyword evidence="2" id="KW-0805">Transcription regulation</keyword>
<feature type="domain" description="RNA polymerase sigma-70 region 2" evidence="5">
    <location>
        <begin position="11"/>
        <end position="76"/>
    </location>
</feature>
<evidence type="ECO:0000256" key="2">
    <source>
        <dbReference type="ARBA" id="ARBA00023015"/>
    </source>
</evidence>
<dbReference type="InterPro" id="IPR014284">
    <property type="entry name" value="RNA_pol_sigma-70_dom"/>
</dbReference>
<dbReference type="Gene3D" id="1.10.10.10">
    <property type="entry name" value="Winged helix-like DNA-binding domain superfamily/Winged helix DNA-binding domain"/>
    <property type="match status" value="1"/>
</dbReference>
<evidence type="ECO:0000256" key="3">
    <source>
        <dbReference type="ARBA" id="ARBA00023082"/>
    </source>
</evidence>
<evidence type="ECO:0000256" key="4">
    <source>
        <dbReference type="ARBA" id="ARBA00023163"/>
    </source>
</evidence>